<dbReference type="Gene3D" id="3.30.420.40">
    <property type="match status" value="2"/>
</dbReference>
<dbReference type="RefSeq" id="WP_349246569.1">
    <property type="nucleotide sequence ID" value="NZ_JASCXX010000029.1"/>
</dbReference>
<dbReference type="CDD" id="cd24049">
    <property type="entry name" value="ASKHA_NBD_PilM"/>
    <property type="match status" value="1"/>
</dbReference>
<dbReference type="PANTHER" id="PTHR32432:SF3">
    <property type="entry name" value="ETHANOLAMINE UTILIZATION PROTEIN EUTJ"/>
    <property type="match status" value="1"/>
</dbReference>
<keyword evidence="4" id="KW-1185">Reference proteome</keyword>
<protein>
    <submittedName>
        <fullName evidence="3">Type IV pilus assembly protein PilM</fullName>
    </submittedName>
</protein>
<dbReference type="SUPFAM" id="SSF53067">
    <property type="entry name" value="Actin-like ATPase domain"/>
    <property type="match status" value="2"/>
</dbReference>
<accession>A0AAW6U2S9</accession>
<feature type="transmembrane region" description="Helical" evidence="2">
    <location>
        <begin position="374"/>
        <end position="395"/>
    </location>
</feature>
<keyword evidence="2" id="KW-0812">Transmembrane</keyword>
<dbReference type="EMBL" id="JASCXX010000029">
    <property type="protein sequence ID" value="MDI6451160.1"/>
    <property type="molecule type" value="Genomic_DNA"/>
</dbReference>
<evidence type="ECO:0000256" key="1">
    <source>
        <dbReference type="SAM" id="Coils"/>
    </source>
</evidence>
<comment type="caution">
    <text evidence="3">The sequence shown here is derived from an EMBL/GenBank/DDBJ whole genome shotgun (WGS) entry which is preliminary data.</text>
</comment>
<sequence length="752" mass="83137">MAAASDAIWAVDLGNTSLKALHLVAVGDVVQVIGFDHIPHGKILSGSKVSAAERDELIAITLRQFVQRNDVSYDPLIVSVPSQNSFARFVTLPPVEQKRLPEIVKFEAAQQIPFDMSEVQWDFQMMTEPDSPEQKVGIFAIKNEVVEAEMEHFEREDLQVSYVQIAPMALYNYLLFDRPELVNSDTRATVIVNVGAESTDLVVCTKSGVWQRCILMGGNAFTQAIAETFRLSPEKAEKLKRTAPVSKYARQIFQAMRPVFTDWASEVQRSLGFYTSSNPDVKLTRVIAMGGGTKLRGLLKYLGQTLQIPVEKPEAFKKAMIAQGLSSAKFHENVADFGVVYGLGLQGLGMARIESNLLPTSVARSMAWANKTKYFIGAAVMLLIVCLMVLGRVGLDRVSFARNESTRAMNNRVAAQAEDARKVKDDYEMQKSEFQAKLVAQFAQFQHREVVPSLYDMLLSALPNAENTPDQRDLFLAYDRGDAATVRSIPRPKRKQLIVTHISTYFSDDLATAQFGQTATMRKDAMMRDTQLAAEGDESGAYGDSALMAEMMAIYGDRFMGQFGTTSTEEEKSPGFIVSILGYSPYENVGALVDPPGVRDNPARWGFVTRIANLDKIVGPDCPFELFSKEAGHFRFEHATVEWETVPLGIGEVEIIPESTDATSRTTAGRAPAMMGMTGTQGIEILVDPVTRERIDAEPILDAEGKPRVDLLGKPQLIKHDSWFQLDFKLKWKNAPKTTTDTGSAGAMGMPY</sequence>
<dbReference type="InterPro" id="IPR005883">
    <property type="entry name" value="PilM"/>
</dbReference>
<evidence type="ECO:0000313" key="4">
    <source>
        <dbReference type="Proteomes" id="UP001431776"/>
    </source>
</evidence>
<dbReference type="InterPro" id="IPR050696">
    <property type="entry name" value="FtsA/MreB"/>
</dbReference>
<keyword evidence="2" id="KW-0472">Membrane</keyword>
<dbReference type="Gene3D" id="3.30.1490.300">
    <property type="match status" value="1"/>
</dbReference>
<feature type="coiled-coil region" evidence="1">
    <location>
        <begin position="410"/>
        <end position="437"/>
    </location>
</feature>
<evidence type="ECO:0000313" key="3">
    <source>
        <dbReference type="EMBL" id="MDI6451160.1"/>
    </source>
</evidence>
<organism evidence="3 4">
    <name type="scientific">Anaerobaca lacustris</name>
    <dbReference type="NCBI Taxonomy" id="3044600"/>
    <lineage>
        <taxon>Bacteria</taxon>
        <taxon>Pseudomonadati</taxon>
        <taxon>Planctomycetota</taxon>
        <taxon>Phycisphaerae</taxon>
        <taxon>Sedimentisphaerales</taxon>
        <taxon>Anaerobacaceae</taxon>
        <taxon>Anaerobaca</taxon>
    </lineage>
</organism>
<dbReference type="NCBIfam" id="TIGR01175">
    <property type="entry name" value="pilM"/>
    <property type="match status" value="1"/>
</dbReference>
<dbReference type="PANTHER" id="PTHR32432">
    <property type="entry name" value="CELL DIVISION PROTEIN FTSA-RELATED"/>
    <property type="match status" value="1"/>
</dbReference>
<evidence type="ECO:0000256" key="2">
    <source>
        <dbReference type="SAM" id="Phobius"/>
    </source>
</evidence>
<keyword evidence="2" id="KW-1133">Transmembrane helix</keyword>
<dbReference type="AlphaFoldDB" id="A0AAW6U2S9"/>
<proteinExistence type="predicted"/>
<dbReference type="InterPro" id="IPR043129">
    <property type="entry name" value="ATPase_NBD"/>
</dbReference>
<reference evidence="3" key="1">
    <citation type="submission" date="2023-05" db="EMBL/GenBank/DDBJ databases">
        <title>Anaerotaeda fermentans gen. nov., sp. nov., a novel anaerobic planctomycete of the new family within the order Sedimentisphaerales isolated from Taman Peninsula, Russia.</title>
        <authorList>
            <person name="Khomyakova M.A."/>
            <person name="Merkel A.Y."/>
            <person name="Slobodkin A.I."/>
        </authorList>
    </citation>
    <scope>NUCLEOTIDE SEQUENCE</scope>
    <source>
        <strain evidence="3">M17dextr</strain>
    </source>
</reference>
<gene>
    <name evidence="3" type="primary">pilM</name>
    <name evidence="3" type="ORF">QJ522_19010</name>
</gene>
<dbReference type="Pfam" id="PF11104">
    <property type="entry name" value="PilM_2"/>
    <property type="match status" value="1"/>
</dbReference>
<dbReference type="Proteomes" id="UP001431776">
    <property type="component" value="Unassembled WGS sequence"/>
</dbReference>
<keyword evidence="1" id="KW-0175">Coiled coil</keyword>
<name>A0AAW6U2S9_9BACT</name>